<sequence length="92" mass="10660">MDCPFEGKYPGQYITDGTENGFYSYGVFWDYQDPEKGKGSTHVAYFVGRGMPELTCEGSFDEPPHYEPVEIELLYSRPKLKYPKRGKKYENV</sequence>
<reference evidence="1 2" key="1">
    <citation type="submission" date="2017-09" db="EMBL/GenBank/DDBJ databases">
        <title>Large-scale bioinformatics analysis of Bacillus genomes uncovers conserved roles of natural products in bacterial physiology.</title>
        <authorList>
            <consortium name="Agbiome Team Llc"/>
            <person name="Bleich R.M."/>
            <person name="Kirk G.J."/>
            <person name="Santa Maria K.C."/>
            <person name="Allen S.E."/>
            <person name="Farag S."/>
            <person name="Shank E.A."/>
            <person name="Bowers A."/>
        </authorList>
    </citation>
    <scope>NUCLEOTIDE SEQUENCE [LARGE SCALE GENOMIC DNA]</scope>
    <source>
        <strain evidence="1 2">AFS005140</strain>
    </source>
</reference>
<proteinExistence type="predicted"/>
<protein>
    <submittedName>
        <fullName evidence="1">Uncharacterized protein</fullName>
    </submittedName>
</protein>
<dbReference type="Proteomes" id="UP000219897">
    <property type="component" value="Unassembled WGS sequence"/>
</dbReference>
<dbReference type="EMBL" id="NTYF01000023">
    <property type="protein sequence ID" value="PER55693.1"/>
    <property type="molecule type" value="Genomic_DNA"/>
</dbReference>
<gene>
    <name evidence="1" type="ORF">CN495_08030</name>
</gene>
<dbReference type="RefSeq" id="WP_098317034.1">
    <property type="nucleotide sequence ID" value="NZ_NTYF01000023.1"/>
</dbReference>
<organism evidence="1 2">
    <name type="scientific">Bacillus thuringiensis</name>
    <dbReference type="NCBI Taxonomy" id="1428"/>
    <lineage>
        <taxon>Bacteria</taxon>
        <taxon>Bacillati</taxon>
        <taxon>Bacillota</taxon>
        <taxon>Bacilli</taxon>
        <taxon>Bacillales</taxon>
        <taxon>Bacillaceae</taxon>
        <taxon>Bacillus</taxon>
        <taxon>Bacillus cereus group</taxon>
    </lineage>
</organism>
<accession>A0ABD6SFI3</accession>
<comment type="caution">
    <text evidence="1">The sequence shown here is derived from an EMBL/GenBank/DDBJ whole genome shotgun (WGS) entry which is preliminary data.</text>
</comment>
<evidence type="ECO:0000313" key="1">
    <source>
        <dbReference type="EMBL" id="PER55693.1"/>
    </source>
</evidence>
<evidence type="ECO:0000313" key="2">
    <source>
        <dbReference type="Proteomes" id="UP000219897"/>
    </source>
</evidence>
<dbReference type="AlphaFoldDB" id="A0ABD6SFI3"/>
<name>A0ABD6SFI3_BACTU</name>